<dbReference type="AlphaFoldDB" id="B4JWV2"/>
<dbReference type="InParanoid" id="B4JWV2"/>
<reference evidence="1 2" key="1">
    <citation type="journal article" date="2007" name="Nature">
        <title>Evolution of genes and genomes on the Drosophila phylogeny.</title>
        <authorList>
            <consortium name="Drosophila 12 Genomes Consortium"/>
            <person name="Clark A.G."/>
            <person name="Eisen M.B."/>
            <person name="Smith D.R."/>
            <person name="Bergman C.M."/>
            <person name="Oliver B."/>
            <person name="Markow T.A."/>
            <person name="Kaufman T.C."/>
            <person name="Kellis M."/>
            <person name="Gelbart W."/>
            <person name="Iyer V.N."/>
            <person name="Pollard D.A."/>
            <person name="Sackton T.B."/>
            <person name="Larracuente A.M."/>
            <person name="Singh N.D."/>
            <person name="Abad J.P."/>
            <person name="Abt D.N."/>
            <person name="Adryan B."/>
            <person name="Aguade M."/>
            <person name="Akashi H."/>
            <person name="Anderson W.W."/>
            <person name="Aquadro C.F."/>
            <person name="Ardell D.H."/>
            <person name="Arguello R."/>
            <person name="Artieri C.G."/>
            <person name="Barbash D.A."/>
            <person name="Barker D."/>
            <person name="Barsanti P."/>
            <person name="Batterham P."/>
            <person name="Batzoglou S."/>
            <person name="Begun D."/>
            <person name="Bhutkar A."/>
            <person name="Blanco E."/>
            <person name="Bosak S.A."/>
            <person name="Bradley R.K."/>
            <person name="Brand A.D."/>
            <person name="Brent M.R."/>
            <person name="Brooks A.N."/>
            <person name="Brown R.H."/>
            <person name="Butlin R.K."/>
            <person name="Caggese C."/>
            <person name="Calvi B.R."/>
            <person name="Bernardo de Carvalho A."/>
            <person name="Caspi A."/>
            <person name="Castrezana S."/>
            <person name="Celniker S.E."/>
            <person name="Chang J.L."/>
            <person name="Chapple C."/>
            <person name="Chatterji S."/>
            <person name="Chinwalla A."/>
            <person name="Civetta A."/>
            <person name="Clifton S.W."/>
            <person name="Comeron J.M."/>
            <person name="Costello J.C."/>
            <person name="Coyne J.A."/>
            <person name="Daub J."/>
            <person name="David R.G."/>
            <person name="Delcher A.L."/>
            <person name="Delehaunty K."/>
            <person name="Do C.B."/>
            <person name="Ebling H."/>
            <person name="Edwards K."/>
            <person name="Eickbush T."/>
            <person name="Evans J.D."/>
            <person name="Filipski A."/>
            <person name="Findeiss S."/>
            <person name="Freyhult E."/>
            <person name="Fulton L."/>
            <person name="Fulton R."/>
            <person name="Garcia A.C."/>
            <person name="Gardiner A."/>
            <person name="Garfield D.A."/>
            <person name="Garvin B.E."/>
            <person name="Gibson G."/>
            <person name="Gilbert D."/>
            <person name="Gnerre S."/>
            <person name="Godfrey J."/>
            <person name="Good R."/>
            <person name="Gotea V."/>
            <person name="Gravely B."/>
            <person name="Greenberg A.J."/>
            <person name="Griffiths-Jones S."/>
            <person name="Gross S."/>
            <person name="Guigo R."/>
            <person name="Gustafson E.A."/>
            <person name="Haerty W."/>
            <person name="Hahn M.W."/>
            <person name="Halligan D.L."/>
            <person name="Halpern A.L."/>
            <person name="Halter G.M."/>
            <person name="Han M.V."/>
            <person name="Heger A."/>
            <person name="Hillier L."/>
            <person name="Hinrichs A.S."/>
            <person name="Holmes I."/>
            <person name="Hoskins R.A."/>
            <person name="Hubisz M.J."/>
            <person name="Hultmark D."/>
            <person name="Huntley M.A."/>
            <person name="Jaffe D.B."/>
            <person name="Jagadeeshan S."/>
            <person name="Jeck W.R."/>
            <person name="Johnson J."/>
            <person name="Jones C.D."/>
            <person name="Jordan W.C."/>
            <person name="Karpen G.H."/>
            <person name="Kataoka E."/>
            <person name="Keightley P.D."/>
            <person name="Kheradpour P."/>
            <person name="Kirkness E.F."/>
            <person name="Koerich L.B."/>
            <person name="Kristiansen K."/>
            <person name="Kudrna D."/>
            <person name="Kulathinal R.J."/>
            <person name="Kumar S."/>
            <person name="Kwok R."/>
            <person name="Lander E."/>
            <person name="Langley C.H."/>
            <person name="Lapoint R."/>
            <person name="Lazzaro B.P."/>
            <person name="Lee S.J."/>
            <person name="Levesque L."/>
            <person name="Li R."/>
            <person name="Lin C.F."/>
            <person name="Lin M.F."/>
            <person name="Lindblad-Toh K."/>
            <person name="Llopart A."/>
            <person name="Long M."/>
            <person name="Low L."/>
            <person name="Lozovsky E."/>
            <person name="Lu J."/>
            <person name="Luo M."/>
            <person name="Machado C.A."/>
            <person name="Makalowski W."/>
            <person name="Marzo M."/>
            <person name="Matsuda M."/>
            <person name="Matzkin L."/>
            <person name="McAllister B."/>
            <person name="McBride C.S."/>
            <person name="McKernan B."/>
            <person name="McKernan K."/>
            <person name="Mendez-Lago M."/>
            <person name="Minx P."/>
            <person name="Mollenhauer M.U."/>
            <person name="Montooth K."/>
            <person name="Mount S.M."/>
            <person name="Mu X."/>
            <person name="Myers E."/>
            <person name="Negre B."/>
            <person name="Newfeld S."/>
            <person name="Nielsen R."/>
            <person name="Noor M.A."/>
            <person name="O'Grady P."/>
            <person name="Pachter L."/>
            <person name="Papaceit M."/>
            <person name="Parisi M.J."/>
            <person name="Parisi M."/>
            <person name="Parts L."/>
            <person name="Pedersen J.S."/>
            <person name="Pesole G."/>
            <person name="Phillippy A.M."/>
            <person name="Ponting C.P."/>
            <person name="Pop M."/>
            <person name="Porcelli D."/>
            <person name="Powell J.R."/>
            <person name="Prohaska S."/>
            <person name="Pruitt K."/>
            <person name="Puig M."/>
            <person name="Quesneville H."/>
            <person name="Ram K.R."/>
            <person name="Rand D."/>
            <person name="Rasmussen M.D."/>
            <person name="Reed L.K."/>
            <person name="Reenan R."/>
            <person name="Reily A."/>
            <person name="Remington K.A."/>
            <person name="Rieger T.T."/>
            <person name="Ritchie M.G."/>
            <person name="Robin C."/>
            <person name="Rogers Y.H."/>
            <person name="Rohde C."/>
            <person name="Rozas J."/>
            <person name="Rubenfield M.J."/>
            <person name="Ruiz A."/>
            <person name="Russo S."/>
            <person name="Salzberg S.L."/>
            <person name="Sanchez-Gracia A."/>
            <person name="Saranga D.J."/>
            <person name="Sato H."/>
            <person name="Schaeffer S.W."/>
            <person name="Schatz M.C."/>
            <person name="Schlenke T."/>
            <person name="Schwartz R."/>
            <person name="Segarra C."/>
            <person name="Singh R.S."/>
            <person name="Sirot L."/>
            <person name="Sirota M."/>
            <person name="Sisneros N.B."/>
            <person name="Smith C.D."/>
            <person name="Smith T.F."/>
            <person name="Spieth J."/>
            <person name="Stage D.E."/>
            <person name="Stark A."/>
            <person name="Stephan W."/>
            <person name="Strausberg R.L."/>
            <person name="Strempel S."/>
            <person name="Sturgill D."/>
            <person name="Sutton G."/>
            <person name="Sutton G.G."/>
            <person name="Tao W."/>
            <person name="Teichmann S."/>
            <person name="Tobari Y.N."/>
            <person name="Tomimura Y."/>
            <person name="Tsolas J.M."/>
            <person name="Valente V.L."/>
            <person name="Venter E."/>
            <person name="Venter J.C."/>
            <person name="Vicario S."/>
            <person name="Vieira F.G."/>
            <person name="Vilella A.J."/>
            <person name="Villasante A."/>
            <person name="Walenz B."/>
            <person name="Wang J."/>
            <person name="Wasserman M."/>
            <person name="Watts T."/>
            <person name="Wilson D."/>
            <person name="Wilson R.K."/>
            <person name="Wing R.A."/>
            <person name="Wolfner M.F."/>
            <person name="Wong A."/>
            <person name="Wong G.K."/>
            <person name="Wu C.I."/>
            <person name="Wu G."/>
            <person name="Yamamoto D."/>
            <person name="Yang H.P."/>
            <person name="Yang S.P."/>
            <person name="Yorke J.A."/>
            <person name="Yoshida K."/>
            <person name="Zdobnov E."/>
            <person name="Zhang P."/>
            <person name="Zhang Y."/>
            <person name="Zimin A.V."/>
            <person name="Baldwin J."/>
            <person name="Abdouelleil A."/>
            <person name="Abdulkadir J."/>
            <person name="Abebe A."/>
            <person name="Abera B."/>
            <person name="Abreu J."/>
            <person name="Acer S.C."/>
            <person name="Aftuck L."/>
            <person name="Alexander A."/>
            <person name="An P."/>
            <person name="Anderson E."/>
            <person name="Anderson S."/>
            <person name="Arachi H."/>
            <person name="Azer M."/>
            <person name="Bachantsang P."/>
            <person name="Barry A."/>
            <person name="Bayul T."/>
            <person name="Berlin A."/>
            <person name="Bessette D."/>
            <person name="Bloom T."/>
            <person name="Blye J."/>
            <person name="Boguslavskiy L."/>
            <person name="Bonnet C."/>
            <person name="Boukhgalter B."/>
            <person name="Bourzgui I."/>
            <person name="Brown A."/>
            <person name="Cahill P."/>
            <person name="Channer S."/>
            <person name="Cheshatsang Y."/>
            <person name="Chuda L."/>
            <person name="Citroen M."/>
            <person name="Collymore A."/>
            <person name="Cooke P."/>
            <person name="Costello M."/>
            <person name="D'Aco K."/>
            <person name="Daza R."/>
            <person name="De Haan G."/>
            <person name="DeGray S."/>
            <person name="DeMaso C."/>
            <person name="Dhargay N."/>
            <person name="Dooley K."/>
            <person name="Dooley E."/>
            <person name="Doricent M."/>
            <person name="Dorje P."/>
            <person name="Dorjee K."/>
            <person name="Dupes A."/>
            <person name="Elong R."/>
            <person name="Falk J."/>
            <person name="Farina A."/>
            <person name="Faro S."/>
            <person name="Ferguson D."/>
            <person name="Fisher S."/>
            <person name="Foley C.D."/>
            <person name="Franke A."/>
            <person name="Friedrich D."/>
            <person name="Gadbois L."/>
            <person name="Gearin G."/>
            <person name="Gearin C.R."/>
            <person name="Giannoukos G."/>
            <person name="Goode T."/>
            <person name="Graham J."/>
            <person name="Grandbois E."/>
            <person name="Grewal S."/>
            <person name="Gyaltsen K."/>
            <person name="Hafez N."/>
            <person name="Hagos B."/>
            <person name="Hall J."/>
            <person name="Henson C."/>
            <person name="Hollinger A."/>
            <person name="Honan T."/>
            <person name="Huard M.D."/>
            <person name="Hughes L."/>
            <person name="Hurhula B."/>
            <person name="Husby M.E."/>
            <person name="Kamat A."/>
            <person name="Kanga B."/>
            <person name="Kashin S."/>
            <person name="Khazanovich D."/>
            <person name="Kisner P."/>
            <person name="Lance K."/>
            <person name="Lara M."/>
            <person name="Lee W."/>
            <person name="Lennon N."/>
            <person name="Letendre F."/>
            <person name="LeVine R."/>
            <person name="Lipovsky A."/>
            <person name="Liu X."/>
            <person name="Liu J."/>
            <person name="Liu S."/>
            <person name="Lokyitsang T."/>
            <person name="Lokyitsang Y."/>
            <person name="Lubonja R."/>
            <person name="Lui A."/>
            <person name="MacDonald P."/>
            <person name="Magnisalis V."/>
            <person name="Maru K."/>
            <person name="Matthews C."/>
            <person name="McCusker W."/>
            <person name="McDonough S."/>
            <person name="Mehta T."/>
            <person name="Meldrim J."/>
            <person name="Meneus L."/>
            <person name="Mihai O."/>
            <person name="Mihalev A."/>
            <person name="Mihova T."/>
            <person name="Mittelman R."/>
            <person name="Mlenga V."/>
            <person name="Montmayeur A."/>
            <person name="Mulrain L."/>
            <person name="Navidi A."/>
            <person name="Naylor J."/>
            <person name="Negash T."/>
            <person name="Nguyen T."/>
            <person name="Nguyen N."/>
            <person name="Nicol R."/>
            <person name="Norbu C."/>
            <person name="Norbu N."/>
            <person name="Novod N."/>
            <person name="O'Neill B."/>
            <person name="Osman S."/>
            <person name="Markiewicz E."/>
            <person name="Oyono O.L."/>
            <person name="Patti C."/>
            <person name="Phunkhang P."/>
            <person name="Pierre F."/>
            <person name="Priest M."/>
            <person name="Raghuraman S."/>
            <person name="Rege F."/>
            <person name="Reyes R."/>
            <person name="Rise C."/>
            <person name="Rogov P."/>
            <person name="Ross K."/>
            <person name="Ryan E."/>
            <person name="Settipalli S."/>
            <person name="Shea T."/>
            <person name="Sherpa N."/>
            <person name="Shi L."/>
            <person name="Shih D."/>
            <person name="Sparrow T."/>
            <person name="Spaulding J."/>
            <person name="Stalker J."/>
            <person name="Stange-Thomann N."/>
            <person name="Stavropoulos S."/>
            <person name="Stone C."/>
            <person name="Strader C."/>
            <person name="Tesfaye S."/>
            <person name="Thomson T."/>
            <person name="Thoulutsang Y."/>
            <person name="Thoulutsang D."/>
            <person name="Topham K."/>
            <person name="Topping I."/>
            <person name="Tsamla T."/>
            <person name="Vassiliev H."/>
            <person name="Vo A."/>
            <person name="Wangchuk T."/>
            <person name="Wangdi T."/>
            <person name="Weiand M."/>
            <person name="Wilkinson J."/>
            <person name="Wilson A."/>
            <person name="Yadav S."/>
            <person name="Young G."/>
            <person name="Yu Q."/>
            <person name="Zembek L."/>
            <person name="Zhong D."/>
            <person name="Zimmer A."/>
            <person name="Zwirko Z."/>
            <person name="Jaffe D.B."/>
            <person name="Alvarez P."/>
            <person name="Brockman W."/>
            <person name="Butler J."/>
            <person name="Chin C."/>
            <person name="Gnerre S."/>
            <person name="Grabherr M."/>
            <person name="Kleber M."/>
            <person name="Mauceli E."/>
            <person name="MacCallum I."/>
        </authorList>
    </citation>
    <scope>NUCLEOTIDE SEQUENCE [LARGE SCALE GENOMIC DNA]</scope>
    <source>
        <strain evidence="2">Tucson 15287-2541.00</strain>
    </source>
</reference>
<proteinExistence type="predicted"/>
<evidence type="ECO:0000313" key="1">
    <source>
        <dbReference type="EMBL" id="EDV95228.1"/>
    </source>
</evidence>
<evidence type="ECO:0000313" key="2">
    <source>
        <dbReference type="Proteomes" id="UP000001070"/>
    </source>
</evidence>
<dbReference type="PhylomeDB" id="B4JWV2"/>
<accession>B4JWV2</accession>
<organism evidence="2">
    <name type="scientific">Drosophila grimshawi</name>
    <name type="common">Hawaiian fruit fly</name>
    <name type="synonym">Idiomyia grimshawi</name>
    <dbReference type="NCBI Taxonomy" id="7222"/>
    <lineage>
        <taxon>Eukaryota</taxon>
        <taxon>Metazoa</taxon>
        <taxon>Ecdysozoa</taxon>
        <taxon>Arthropoda</taxon>
        <taxon>Hexapoda</taxon>
        <taxon>Insecta</taxon>
        <taxon>Pterygota</taxon>
        <taxon>Neoptera</taxon>
        <taxon>Endopterygota</taxon>
        <taxon>Diptera</taxon>
        <taxon>Brachycera</taxon>
        <taxon>Muscomorpha</taxon>
        <taxon>Ephydroidea</taxon>
        <taxon>Drosophilidae</taxon>
        <taxon>Drosophila</taxon>
        <taxon>Hawaiian Drosophila</taxon>
    </lineage>
</organism>
<dbReference type="eggNOG" id="ENOG502TCC7">
    <property type="taxonomic scope" value="Eukaryota"/>
</dbReference>
<gene>
    <name evidence="1" type="primary">Dgri\GH17824</name>
    <name evidence="1" type="ORF">Dgri_GH17824</name>
</gene>
<sequence>MGRSVLKSQLITHTSTAIALIASLAFCAADVSHLSLSRNYLPPQSGAGGAGGVGGAGGYSYPSTYTGSGGYSNGGYSNGGYGNAGYYSGSGLGSSYSGPLVGSGYNNYASGPQYNSYATPSSTYLPAQRGFGSSGFGSPGYSGLDTKYAANGGYVY</sequence>
<protein>
    <submittedName>
        <fullName evidence="1">GH17824</fullName>
    </submittedName>
</protein>
<dbReference type="EMBL" id="CH916376">
    <property type="protein sequence ID" value="EDV95228.1"/>
    <property type="molecule type" value="Genomic_DNA"/>
</dbReference>
<keyword evidence="2" id="KW-1185">Reference proteome</keyword>
<dbReference type="HOGENOM" id="CLU_143723_0_0_1"/>
<dbReference type="Proteomes" id="UP000001070">
    <property type="component" value="Unassembled WGS sequence"/>
</dbReference>
<name>B4JWV2_DROGR</name>
<dbReference type="OMA" id="YNSYATP"/>
<dbReference type="STRING" id="7222.B4JWV2"/>